<accession>A0A6N8DRE4</accession>
<dbReference type="OrthoDB" id="9788517at2"/>
<keyword evidence="3 7" id="KW-0479">Metal-binding</keyword>
<evidence type="ECO:0000256" key="7">
    <source>
        <dbReference type="PIRSR" id="PIRSR006019-2"/>
    </source>
</evidence>
<dbReference type="GO" id="GO:0008270">
    <property type="term" value="F:zinc ion binding"/>
    <property type="evidence" value="ECO:0007669"/>
    <property type="project" value="InterPro"/>
</dbReference>
<feature type="binding site" evidence="7">
    <location>
        <position position="99"/>
    </location>
    <ligand>
        <name>Zn(2+)</name>
        <dbReference type="ChEBI" id="CHEBI:29105"/>
        <note>catalytic</note>
    </ligand>
</feature>
<reference evidence="9 10" key="1">
    <citation type="submission" date="2019-11" db="EMBL/GenBank/DDBJ databases">
        <title>Whole-genome sequence of a Rhodoblastus acidophilus DSM 142.</title>
        <authorList>
            <person name="Kyndt J.A."/>
            <person name="Meyer T.E."/>
        </authorList>
    </citation>
    <scope>NUCLEOTIDE SEQUENCE [LARGE SCALE GENOMIC DNA]</scope>
    <source>
        <strain evidence="9 10">DSM 142</strain>
    </source>
</reference>
<dbReference type="PROSITE" id="PS51747">
    <property type="entry name" value="CYT_DCMP_DEAMINASES_2"/>
    <property type="match status" value="1"/>
</dbReference>
<dbReference type="InterPro" id="IPR016473">
    <property type="entry name" value="dCMP_deaminase"/>
</dbReference>
<comment type="caution">
    <text evidence="9">The sequence shown here is derived from an EMBL/GenBank/DDBJ whole genome shotgun (WGS) entry which is preliminary data.</text>
</comment>
<dbReference type="InterPro" id="IPR015517">
    <property type="entry name" value="dCMP_deaminase-rel"/>
</dbReference>
<dbReference type="Proteomes" id="UP000439113">
    <property type="component" value="Unassembled WGS sequence"/>
</dbReference>
<dbReference type="GO" id="GO:0004132">
    <property type="term" value="F:dCMP deaminase activity"/>
    <property type="evidence" value="ECO:0007669"/>
    <property type="project" value="InterPro"/>
</dbReference>
<protein>
    <submittedName>
        <fullName evidence="9">CMP deaminase</fullName>
    </submittedName>
</protein>
<dbReference type="InterPro" id="IPR035105">
    <property type="entry name" value="Deoxycytidylate_deaminase_dom"/>
</dbReference>
<evidence type="ECO:0000256" key="2">
    <source>
        <dbReference type="ARBA" id="ARBA00006576"/>
    </source>
</evidence>
<dbReference type="Gene3D" id="3.40.140.10">
    <property type="entry name" value="Cytidine Deaminase, domain 2"/>
    <property type="match status" value="1"/>
</dbReference>
<dbReference type="PIRSF" id="PIRSF006019">
    <property type="entry name" value="dCMP_deaminase"/>
    <property type="match status" value="1"/>
</dbReference>
<dbReference type="AlphaFoldDB" id="A0A6N8DRE4"/>
<evidence type="ECO:0000256" key="1">
    <source>
        <dbReference type="ARBA" id="ARBA00001947"/>
    </source>
</evidence>
<dbReference type="CDD" id="cd01286">
    <property type="entry name" value="deoxycytidylate_deaminase"/>
    <property type="match status" value="1"/>
</dbReference>
<evidence type="ECO:0000256" key="5">
    <source>
        <dbReference type="ARBA" id="ARBA00022833"/>
    </source>
</evidence>
<evidence type="ECO:0000256" key="4">
    <source>
        <dbReference type="ARBA" id="ARBA00022801"/>
    </source>
</evidence>
<evidence type="ECO:0000313" key="9">
    <source>
        <dbReference type="EMBL" id="MTV31394.1"/>
    </source>
</evidence>
<feature type="active site" description="Proton donor" evidence="6">
    <location>
        <position position="73"/>
    </location>
</feature>
<dbReference type="PANTHER" id="PTHR11086">
    <property type="entry name" value="DEOXYCYTIDYLATE DEAMINASE-RELATED"/>
    <property type="match status" value="1"/>
</dbReference>
<dbReference type="PROSITE" id="PS00903">
    <property type="entry name" value="CYT_DCMP_DEAMINASES_1"/>
    <property type="match status" value="1"/>
</dbReference>
<evidence type="ECO:0000256" key="3">
    <source>
        <dbReference type="ARBA" id="ARBA00022723"/>
    </source>
</evidence>
<evidence type="ECO:0000313" key="10">
    <source>
        <dbReference type="Proteomes" id="UP000439113"/>
    </source>
</evidence>
<proteinExistence type="inferred from homology"/>
<gene>
    <name evidence="9" type="ORF">GJ654_10350</name>
</gene>
<dbReference type="EMBL" id="WNKS01000007">
    <property type="protein sequence ID" value="MTV31394.1"/>
    <property type="molecule type" value="Genomic_DNA"/>
</dbReference>
<dbReference type="PANTHER" id="PTHR11086:SF18">
    <property type="entry name" value="DEOXYCYTIDYLATE DEAMINASE"/>
    <property type="match status" value="1"/>
</dbReference>
<dbReference type="RefSeq" id="WP_155446079.1">
    <property type="nucleotide sequence ID" value="NZ_JAOQNR010000010.1"/>
</dbReference>
<dbReference type="InterPro" id="IPR016192">
    <property type="entry name" value="APOBEC/CMP_deaminase_Zn-bd"/>
</dbReference>
<dbReference type="SUPFAM" id="SSF53927">
    <property type="entry name" value="Cytidine deaminase-like"/>
    <property type="match status" value="1"/>
</dbReference>
<name>A0A6N8DRE4_RHOAC</name>
<dbReference type="InterPro" id="IPR002125">
    <property type="entry name" value="CMP_dCMP_dom"/>
</dbReference>
<dbReference type="Pfam" id="PF00383">
    <property type="entry name" value="dCMP_cyt_deam_1"/>
    <property type="match status" value="1"/>
</dbReference>
<dbReference type="GO" id="GO:0005737">
    <property type="term" value="C:cytoplasm"/>
    <property type="evidence" value="ECO:0007669"/>
    <property type="project" value="TreeGrafter"/>
</dbReference>
<comment type="similarity">
    <text evidence="2">Belongs to the cytidine and deoxycytidylate deaminase family.</text>
</comment>
<organism evidence="9 10">
    <name type="scientific">Rhodoblastus acidophilus</name>
    <name type="common">Rhodopseudomonas acidophila</name>
    <dbReference type="NCBI Taxonomy" id="1074"/>
    <lineage>
        <taxon>Bacteria</taxon>
        <taxon>Pseudomonadati</taxon>
        <taxon>Pseudomonadota</taxon>
        <taxon>Alphaproteobacteria</taxon>
        <taxon>Hyphomicrobiales</taxon>
        <taxon>Rhodoblastaceae</taxon>
        <taxon>Rhodoblastus</taxon>
    </lineage>
</organism>
<dbReference type="InterPro" id="IPR016193">
    <property type="entry name" value="Cytidine_deaminase-like"/>
</dbReference>
<comment type="cofactor">
    <cofactor evidence="1 7">
        <name>Zn(2+)</name>
        <dbReference type="ChEBI" id="CHEBI:29105"/>
    </cofactor>
</comment>
<keyword evidence="5 7" id="KW-0862">Zinc</keyword>
<keyword evidence="4" id="KW-0378">Hydrolase</keyword>
<sequence length="147" mass="15872">MTVTEKWDRRFLDMAELVASWSKDPSTKVGAVIVRPDKTVCSVGFNGFPRGVPDAEEWLLDRATKYAYTVHAEMNAILTANEPVRGATIYTTFHPCACCAASIVQAGIVRVVVLADATPERWADSFAAAGSVLALAGVSVDLIERRA</sequence>
<evidence type="ECO:0000259" key="8">
    <source>
        <dbReference type="PROSITE" id="PS51747"/>
    </source>
</evidence>
<feature type="binding site" evidence="7">
    <location>
        <position position="96"/>
    </location>
    <ligand>
        <name>Zn(2+)</name>
        <dbReference type="ChEBI" id="CHEBI:29105"/>
        <note>catalytic</note>
    </ligand>
</feature>
<evidence type="ECO:0000256" key="6">
    <source>
        <dbReference type="PIRSR" id="PIRSR006019-1"/>
    </source>
</evidence>
<feature type="domain" description="CMP/dCMP-type deaminase" evidence="8">
    <location>
        <begin position="6"/>
        <end position="125"/>
    </location>
</feature>
<dbReference type="GO" id="GO:0006220">
    <property type="term" value="P:pyrimidine nucleotide metabolic process"/>
    <property type="evidence" value="ECO:0007669"/>
    <property type="project" value="InterPro"/>
</dbReference>
<feature type="binding site" evidence="7">
    <location>
        <position position="71"/>
    </location>
    <ligand>
        <name>Zn(2+)</name>
        <dbReference type="ChEBI" id="CHEBI:29105"/>
        <note>catalytic</note>
    </ligand>
</feature>